<feature type="chain" id="PRO_5011454679" evidence="2">
    <location>
        <begin position="26"/>
        <end position="198"/>
    </location>
</feature>
<feature type="region of interest" description="Disordered" evidence="1">
    <location>
        <begin position="30"/>
        <end position="70"/>
    </location>
</feature>
<gene>
    <name evidence="3" type="ORF">SAMN05660710_02486</name>
</gene>
<evidence type="ECO:0000256" key="1">
    <source>
        <dbReference type="SAM" id="MobiDB-lite"/>
    </source>
</evidence>
<feature type="signal peptide" evidence="2">
    <location>
        <begin position="1"/>
        <end position="25"/>
    </location>
</feature>
<evidence type="ECO:0000313" key="3">
    <source>
        <dbReference type="EMBL" id="SCY72063.1"/>
    </source>
</evidence>
<feature type="compositionally biased region" description="Low complexity" evidence="1">
    <location>
        <begin position="30"/>
        <end position="58"/>
    </location>
</feature>
<dbReference type="AlphaFoldDB" id="A0A1G5I7Q6"/>
<dbReference type="Proteomes" id="UP000199502">
    <property type="component" value="Unassembled WGS sequence"/>
</dbReference>
<evidence type="ECO:0000256" key="2">
    <source>
        <dbReference type="SAM" id="SignalP"/>
    </source>
</evidence>
<dbReference type="EMBL" id="FMVT01000008">
    <property type="protein sequence ID" value="SCY72063.1"/>
    <property type="molecule type" value="Genomic_DNA"/>
</dbReference>
<organism evidence="3 4">
    <name type="scientific">Paracoccus tibetensis</name>
    <dbReference type="NCBI Taxonomy" id="336292"/>
    <lineage>
        <taxon>Bacteria</taxon>
        <taxon>Pseudomonadati</taxon>
        <taxon>Pseudomonadota</taxon>
        <taxon>Alphaproteobacteria</taxon>
        <taxon>Rhodobacterales</taxon>
        <taxon>Paracoccaceae</taxon>
        <taxon>Paracoccus</taxon>
    </lineage>
</organism>
<sequence>MPFKSFCAPTALALALAAFPLGASAQAPAGTAPAAGAPSAADQTTTAAQGGAAAVTTDPEAQGLVGDGSPADGMDADVMLHFVPILSACVSAPNETDCGQVRALVTECAADLNYELCDVLFEDADEVFADPALLERAQITLARTSESIAQMQFDEADGEIGEAIEATRALSERTLLRGAENLNSHSSPPVALEEEVQQ</sequence>
<evidence type="ECO:0000313" key="4">
    <source>
        <dbReference type="Proteomes" id="UP000199502"/>
    </source>
</evidence>
<name>A0A1G5I7Q6_9RHOB</name>
<dbReference type="RefSeq" id="WP_090744850.1">
    <property type="nucleotide sequence ID" value="NZ_FMVT01000008.1"/>
</dbReference>
<proteinExistence type="predicted"/>
<dbReference type="STRING" id="336292.SAMN05660710_02486"/>
<keyword evidence="2" id="KW-0732">Signal</keyword>
<dbReference type="OrthoDB" id="9792021at2"/>
<protein>
    <submittedName>
        <fullName evidence="3">Uncharacterized protein</fullName>
    </submittedName>
</protein>
<reference evidence="3 4" key="1">
    <citation type="submission" date="2016-10" db="EMBL/GenBank/DDBJ databases">
        <authorList>
            <person name="de Groot N.N."/>
        </authorList>
    </citation>
    <scope>NUCLEOTIDE SEQUENCE [LARGE SCALE GENOMIC DNA]</scope>
    <source>
        <strain evidence="3 4">CGMCC 1.8925</strain>
    </source>
</reference>
<accession>A0A1G5I7Q6</accession>
<keyword evidence="4" id="KW-1185">Reference proteome</keyword>